<dbReference type="PROSITE" id="PS50110">
    <property type="entry name" value="RESPONSE_REGULATORY"/>
    <property type="match status" value="1"/>
</dbReference>
<comment type="caution">
    <text evidence="1">Lacks conserved residue(s) required for the propagation of feature annotation.</text>
</comment>
<name>A0AAP9DQQ1_PANTH</name>
<sequence>MSKILVIEDDFDIQELITEFMNAQNYKIDVANDGVEGVRLFQNNEYDLVLLEAALRRGNATAAGILRCNEVTLNKVGFTVR</sequence>
<dbReference type="SUPFAM" id="SSF52172">
    <property type="entry name" value="CheY-like"/>
    <property type="match status" value="1"/>
</dbReference>
<evidence type="ECO:0000313" key="4">
    <source>
        <dbReference type="Proteomes" id="UP000315377"/>
    </source>
</evidence>
<organism evidence="3 4">
    <name type="scientific">Paenibacillus thiaminolyticus</name>
    <name type="common">Bacillus thiaminolyticus</name>
    <dbReference type="NCBI Taxonomy" id="49283"/>
    <lineage>
        <taxon>Bacteria</taxon>
        <taxon>Bacillati</taxon>
        <taxon>Bacillota</taxon>
        <taxon>Bacilli</taxon>
        <taxon>Bacillales</taxon>
        <taxon>Paenibacillaceae</taxon>
        <taxon>Paenibacillus</taxon>
    </lineage>
</organism>
<proteinExistence type="predicted"/>
<gene>
    <name evidence="3" type="ORF">FLT43_01755</name>
</gene>
<evidence type="ECO:0000256" key="1">
    <source>
        <dbReference type="PROSITE-ProRule" id="PRU00169"/>
    </source>
</evidence>
<feature type="domain" description="Response regulatory" evidence="2">
    <location>
        <begin position="3"/>
        <end position="81"/>
    </location>
</feature>
<dbReference type="AlphaFoldDB" id="A0AAP9DQQ1"/>
<evidence type="ECO:0000259" key="2">
    <source>
        <dbReference type="PROSITE" id="PS50110"/>
    </source>
</evidence>
<evidence type="ECO:0000313" key="3">
    <source>
        <dbReference type="EMBL" id="QDM42373.1"/>
    </source>
</evidence>
<dbReference type="EMBL" id="CP041405">
    <property type="protein sequence ID" value="QDM42373.1"/>
    <property type="molecule type" value="Genomic_DNA"/>
</dbReference>
<accession>A0AAP9DQQ1</accession>
<dbReference type="Pfam" id="PF00072">
    <property type="entry name" value="Response_reg"/>
    <property type="match status" value="1"/>
</dbReference>
<protein>
    <submittedName>
        <fullName evidence="3">Response regulator</fullName>
    </submittedName>
</protein>
<dbReference type="GO" id="GO:0000160">
    <property type="term" value="P:phosphorelay signal transduction system"/>
    <property type="evidence" value="ECO:0007669"/>
    <property type="project" value="InterPro"/>
</dbReference>
<dbReference type="InterPro" id="IPR011006">
    <property type="entry name" value="CheY-like_superfamily"/>
</dbReference>
<reference evidence="3 4" key="1">
    <citation type="submission" date="2019-07" db="EMBL/GenBank/DDBJ databases">
        <title>Paenibacillus thiaminolyticus NRRL B-4156.</title>
        <authorList>
            <person name="Hehnly C."/>
            <person name="Zhang L."/>
        </authorList>
    </citation>
    <scope>NUCLEOTIDE SEQUENCE [LARGE SCALE GENOMIC DNA]</scope>
    <source>
        <strain evidence="3 4">NRRL B-4156</strain>
    </source>
</reference>
<dbReference type="Gene3D" id="3.40.50.2300">
    <property type="match status" value="1"/>
</dbReference>
<dbReference type="InterPro" id="IPR001789">
    <property type="entry name" value="Sig_transdc_resp-reg_receiver"/>
</dbReference>
<dbReference type="Proteomes" id="UP000315377">
    <property type="component" value="Chromosome"/>
</dbReference>